<evidence type="ECO:0000313" key="3">
    <source>
        <dbReference type="EMBL" id="RAK66236.1"/>
    </source>
</evidence>
<feature type="chain" id="PRO_5016444622" description="VOC domain-containing protein" evidence="1">
    <location>
        <begin position="19"/>
        <end position="151"/>
    </location>
</feature>
<dbReference type="RefSeq" id="WP_111275545.1">
    <property type="nucleotide sequence ID" value="NZ_QFYS01000003.1"/>
</dbReference>
<dbReference type="SUPFAM" id="SSF54593">
    <property type="entry name" value="Glyoxalase/Bleomycin resistance protein/Dihydroxybiphenyl dioxygenase"/>
    <property type="match status" value="1"/>
</dbReference>
<name>A0A328BJR0_9CAUL</name>
<evidence type="ECO:0000259" key="2">
    <source>
        <dbReference type="PROSITE" id="PS51819"/>
    </source>
</evidence>
<feature type="domain" description="VOC" evidence="2">
    <location>
        <begin position="32"/>
        <end position="146"/>
    </location>
</feature>
<feature type="signal peptide" evidence="1">
    <location>
        <begin position="1"/>
        <end position="18"/>
    </location>
</feature>
<evidence type="ECO:0000313" key="4">
    <source>
        <dbReference type="Proteomes" id="UP000249524"/>
    </source>
</evidence>
<comment type="caution">
    <text evidence="3">The sequence shown here is derived from an EMBL/GenBank/DDBJ whole genome shotgun (WGS) entry which is preliminary data.</text>
</comment>
<dbReference type="InterPro" id="IPR037523">
    <property type="entry name" value="VOC_core"/>
</dbReference>
<dbReference type="PROSITE" id="PS51819">
    <property type="entry name" value="VOC"/>
    <property type="match status" value="1"/>
</dbReference>
<dbReference type="CDD" id="cd06587">
    <property type="entry name" value="VOC"/>
    <property type="match status" value="1"/>
</dbReference>
<dbReference type="OrthoDB" id="9792626at2"/>
<organism evidence="3 4">
    <name type="scientific">Phenylobacterium kunshanense</name>
    <dbReference type="NCBI Taxonomy" id="1445034"/>
    <lineage>
        <taxon>Bacteria</taxon>
        <taxon>Pseudomonadati</taxon>
        <taxon>Pseudomonadota</taxon>
        <taxon>Alphaproteobacteria</taxon>
        <taxon>Caulobacterales</taxon>
        <taxon>Caulobacteraceae</taxon>
        <taxon>Phenylobacterium</taxon>
    </lineage>
</organism>
<dbReference type="InterPro" id="IPR029068">
    <property type="entry name" value="Glyas_Bleomycin-R_OHBP_Dase"/>
</dbReference>
<dbReference type="InterPro" id="IPR004360">
    <property type="entry name" value="Glyas_Fos-R_dOase_dom"/>
</dbReference>
<gene>
    <name evidence="3" type="ORF">DJ019_08215</name>
</gene>
<sequence length="151" mass="15897">MIRAIALSALVVAGPVLAADLPLLAEPDRPIRASGVGLVVSDLERSRQFYETVLGFKVAARVPAQGQAQEYLMGLTGNVRADTLIVLRQGAPPAGATGFGRVILTAPNARRLAERAAAAGYPPPRIADGTNVIRDPDGYAIELYQRPAATR</sequence>
<protein>
    <recommendedName>
        <fullName evidence="2">VOC domain-containing protein</fullName>
    </recommendedName>
</protein>
<dbReference type="Pfam" id="PF00903">
    <property type="entry name" value="Glyoxalase"/>
    <property type="match status" value="1"/>
</dbReference>
<proteinExistence type="predicted"/>
<keyword evidence="1" id="KW-0732">Signal</keyword>
<dbReference type="Proteomes" id="UP000249524">
    <property type="component" value="Unassembled WGS sequence"/>
</dbReference>
<accession>A0A328BJR0</accession>
<dbReference type="Gene3D" id="3.10.180.10">
    <property type="entry name" value="2,3-Dihydroxybiphenyl 1,2-Dioxygenase, domain 1"/>
    <property type="match status" value="1"/>
</dbReference>
<reference evidence="3 4" key="1">
    <citation type="submission" date="2018-05" db="EMBL/GenBank/DDBJ databases">
        <authorList>
            <person name="Lanie J.A."/>
            <person name="Ng W.-L."/>
            <person name="Kazmierczak K.M."/>
            <person name="Andrzejewski T.M."/>
            <person name="Davidsen T.M."/>
            <person name="Wayne K.J."/>
            <person name="Tettelin H."/>
            <person name="Glass J.I."/>
            <person name="Rusch D."/>
            <person name="Podicherti R."/>
            <person name="Tsui H.-C.T."/>
            <person name="Winkler M.E."/>
        </authorList>
    </citation>
    <scope>NUCLEOTIDE SEQUENCE [LARGE SCALE GENOMIC DNA]</scope>
    <source>
        <strain evidence="3 4">BUT-10</strain>
    </source>
</reference>
<dbReference type="AlphaFoldDB" id="A0A328BJR0"/>
<keyword evidence="4" id="KW-1185">Reference proteome</keyword>
<evidence type="ECO:0000256" key="1">
    <source>
        <dbReference type="SAM" id="SignalP"/>
    </source>
</evidence>
<dbReference type="EMBL" id="QFYS01000003">
    <property type="protein sequence ID" value="RAK66236.1"/>
    <property type="molecule type" value="Genomic_DNA"/>
</dbReference>